<keyword evidence="4 10" id="KW-0812">Transmembrane</keyword>
<feature type="chain" id="PRO_5044832595" description="Calcineurin-like phosphoesterase domain-containing protein" evidence="11">
    <location>
        <begin position="26"/>
        <end position="401"/>
    </location>
</feature>
<dbReference type="SUPFAM" id="SSF56300">
    <property type="entry name" value="Metallo-dependent phosphatases"/>
    <property type="match status" value="1"/>
</dbReference>
<dbReference type="InterPro" id="IPR029052">
    <property type="entry name" value="Metallo-depent_PP-like"/>
</dbReference>
<dbReference type="PANTHER" id="PTHR13315">
    <property type="entry name" value="METALLO PHOSPHOESTERASE RELATED"/>
    <property type="match status" value="1"/>
</dbReference>
<keyword evidence="5" id="KW-0479">Metal-binding</keyword>
<comment type="similarity">
    <text evidence="3">Belongs to the metallophosphoesterase superfamily. MPPE1 family.</text>
</comment>
<evidence type="ECO:0000256" key="8">
    <source>
        <dbReference type="ARBA" id="ARBA00023136"/>
    </source>
</evidence>
<proteinExistence type="inferred from homology"/>
<dbReference type="Pfam" id="PF00149">
    <property type="entry name" value="Metallophos"/>
    <property type="match status" value="1"/>
</dbReference>
<keyword evidence="14" id="KW-1185">Reference proteome</keyword>
<organism evidence="13 14">
    <name type="scientific">Ilex paraguariensis</name>
    <name type="common">yerba mate</name>
    <dbReference type="NCBI Taxonomy" id="185542"/>
    <lineage>
        <taxon>Eukaryota</taxon>
        <taxon>Viridiplantae</taxon>
        <taxon>Streptophyta</taxon>
        <taxon>Embryophyta</taxon>
        <taxon>Tracheophyta</taxon>
        <taxon>Spermatophyta</taxon>
        <taxon>Magnoliopsida</taxon>
        <taxon>eudicotyledons</taxon>
        <taxon>Gunneridae</taxon>
        <taxon>Pentapetalae</taxon>
        <taxon>asterids</taxon>
        <taxon>campanulids</taxon>
        <taxon>Aquifoliales</taxon>
        <taxon>Aquifoliaceae</taxon>
        <taxon>Ilex</taxon>
    </lineage>
</organism>
<accession>A0ABC8U324</accession>
<keyword evidence="11" id="KW-0732">Signal</keyword>
<feature type="signal peptide" evidence="11">
    <location>
        <begin position="1"/>
        <end position="25"/>
    </location>
</feature>
<name>A0ABC8U324_9AQUA</name>
<dbReference type="GO" id="GO:0016020">
    <property type="term" value="C:membrane"/>
    <property type="evidence" value="ECO:0007669"/>
    <property type="project" value="UniProtKB-SubCell"/>
</dbReference>
<evidence type="ECO:0000313" key="13">
    <source>
        <dbReference type="EMBL" id="CAK9174270.1"/>
    </source>
</evidence>
<comment type="cofactor">
    <cofactor evidence="1">
        <name>Mn(2+)</name>
        <dbReference type="ChEBI" id="CHEBI:29035"/>
    </cofactor>
</comment>
<feature type="domain" description="Calcineurin-like phosphoesterase" evidence="12">
    <location>
        <begin position="76"/>
        <end position="320"/>
    </location>
</feature>
<dbReference type="PANTHER" id="PTHR13315:SF0">
    <property type="entry name" value="METALLOPHOSPHOESTERASE 1"/>
    <property type="match status" value="1"/>
</dbReference>
<keyword evidence="7 10" id="KW-1133">Transmembrane helix</keyword>
<dbReference type="FunFam" id="3.60.21.10:FF:000135">
    <property type="entry name" value="Os06g0222800 protein"/>
    <property type="match status" value="1"/>
</dbReference>
<evidence type="ECO:0000256" key="5">
    <source>
        <dbReference type="ARBA" id="ARBA00022723"/>
    </source>
</evidence>
<feature type="transmembrane region" description="Helical" evidence="10">
    <location>
        <begin position="373"/>
        <end position="391"/>
    </location>
</feature>
<evidence type="ECO:0000259" key="12">
    <source>
        <dbReference type="Pfam" id="PF00149"/>
    </source>
</evidence>
<dbReference type="GO" id="GO:0016787">
    <property type="term" value="F:hydrolase activity"/>
    <property type="evidence" value="ECO:0007669"/>
    <property type="project" value="UniProtKB-KW"/>
</dbReference>
<keyword evidence="6" id="KW-0378">Hydrolase</keyword>
<evidence type="ECO:0000256" key="4">
    <source>
        <dbReference type="ARBA" id="ARBA00022692"/>
    </source>
</evidence>
<evidence type="ECO:0000256" key="9">
    <source>
        <dbReference type="ARBA" id="ARBA00023211"/>
    </source>
</evidence>
<dbReference type="GO" id="GO:0046872">
    <property type="term" value="F:metal ion binding"/>
    <property type="evidence" value="ECO:0007669"/>
    <property type="project" value="UniProtKB-KW"/>
</dbReference>
<evidence type="ECO:0000313" key="14">
    <source>
        <dbReference type="Proteomes" id="UP001642360"/>
    </source>
</evidence>
<dbReference type="InterPro" id="IPR004843">
    <property type="entry name" value="Calcineurin-like_PHP"/>
</dbReference>
<evidence type="ECO:0000256" key="11">
    <source>
        <dbReference type="SAM" id="SignalP"/>
    </source>
</evidence>
<dbReference type="Proteomes" id="UP001642360">
    <property type="component" value="Unassembled WGS sequence"/>
</dbReference>
<evidence type="ECO:0000256" key="6">
    <source>
        <dbReference type="ARBA" id="ARBA00022801"/>
    </source>
</evidence>
<sequence length="401" mass="44318">MFVPLRRVLPVIIVTILLIYDDRVSIPSCDVVPAVDHEGGLVDEQNHPEDLKVMLVANLLLLGSEAGWANICFRDYHLSKFFRKSFEILRPDMLLVLGDVSARGADLSRSKWSSVVQQFHELMGPFLSLPFHVTLGDRDIGDCSGLNAESVSWIASNFPGLDSAGTGAFEISNISFVSLNAVALACSNNALRFSVEKIVERESIELQMDVEHTKEMINESSKVGLPSVDVGWRENAITSGSGPVVLLHFPLHQIASNNCLGGNAYEGTSTCLHENAKTSKHRRLVETGPYELSHTLPPNATEYIFQALRPRIVFSAHTHRFYDHTHSDGTREITVPAMSWDARNDPGFVVASFKRNGRAVTVSHCTLARESQVVITYVSFLVLFTSTMILVNKPLLTCKGR</sequence>
<evidence type="ECO:0000256" key="7">
    <source>
        <dbReference type="ARBA" id="ARBA00022989"/>
    </source>
</evidence>
<evidence type="ECO:0000256" key="2">
    <source>
        <dbReference type="ARBA" id="ARBA00004141"/>
    </source>
</evidence>
<gene>
    <name evidence="13" type="ORF">ILEXP_LOCUS44002</name>
</gene>
<dbReference type="AlphaFoldDB" id="A0ABC8U324"/>
<dbReference type="InterPro" id="IPR033308">
    <property type="entry name" value="PGAP5/Cdc1/Ted1"/>
</dbReference>
<reference evidence="13 14" key="1">
    <citation type="submission" date="2024-02" db="EMBL/GenBank/DDBJ databases">
        <authorList>
            <person name="Vignale AGUSTIN F."/>
            <person name="Sosa J E."/>
            <person name="Modenutti C."/>
        </authorList>
    </citation>
    <scope>NUCLEOTIDE SEQUENCE [LARGE SCALE GENOMIC DNA]</scope>
</reference>
<keyword evidence="8 10" id="KW-0472">Membrane</keyword>
<comment type="subcellular location">
    <subcellularLocation>
        <location evidence="2">Membrane</location>
        <topology evidence="2">Multi-pass membrane protein</topology>
    </subcellularLocation>
</comment>
<evidence type="ECO:0000256" key="10">
    <source>
        <dbReference type="SAM" id="Phobius"/>
    </source>
</evidence>
<keyword evidence="9" id="KW-0464">Manganese</keyword>
<comment type="caution">
    <text evidence="13">The sequence shown here is derived from an EMBL/GenBank/DDBJ whole genome shotgun (WGS) entry which is preliminary data.</text>
</comment>
<evidence type="ECO:0000256" key="3">
    <source>
        <dbReference type="ARBA" id="ARBA00008895"/>
    </source>
</evidence>
<protein>
    <recommendedName>
        <fullName evidence="12">Calcineurin-like phosphoesterase domain-containing protein</fullName>
    </recommendedName>
</protein>
<evidence type="ECO:0000256" key="1">
    <source>
        <dbReference type="ARBA" id="ARBA00001936"/>
    </source>
</evidence>
<dbReference type="EMBL" id="CAUOFW020006314">
    <property type="protein sequence ID" value="CAK9174270.1"/>
    <property type="molecule type" value="Genomic_DNA"/>
</dbReference>
<dbReference type="Gene3D" id="3.60.21.10">
    <property type="match status" value="1"/>
</dbReference>